<dbReference type="OMA" id="PYTSCWV"/>
<dbReference type="Pfam" id="PF00646">
    <property type="entry name" value="F-box"/>
    <property type="match status" value="1"/>
</dbReference>
<proteinExistence type="predicted"/>
<dbReference type="OrthoDB" id="687490at2759"/>
<dbReference type="Gramene" id="TraesROB_scaffold_065827_01G000300.1">
    <property type="protein sequence ID" value="TraesROB_scaffold_065827_01G000300.1"/>
    <property type="gene ID" value="TraesROB_scaffold_065827_01G000300"/>
</dbReference>
<dbReference type="SUPFAM" id="SSF81383">
    <property type="entry name" value="F-box domain"/>
    <property type="match status" value="1"/>
</dbReference>
<keyword evidence="3" id="KW-1185">Reference proteome</keyword>
<gene>
    <name evidence="2" type="primary">LOC123095688</name>
</gene>
<dbReference type="PaxDb" id="4565-Traes_4DS_7F1D0684B.1"/>
<dbReference type="PROSITE" id="PS50181">
    <property type="entry name" value="FBOX"/>
    <property type="match status" value="1"/>
</dbReference>
<dbReference type="Gramene" id="TraesCS4D02G022900.1">
    <property type="protein sequence ID" value="TraesCS4D02G022900.1"/>
    <property type="gene ID" value="TraesCS4D02G022900"/>
</dbReference>
<dbReference type="Gramene" id="TraesSYM4D03G02445990.1">
    <property type="protein sequence ID" value="TraesSYM4D03G02445990.1"/>
    <property type="gene ID" value="TraesSYM4D03G02445990"/>
</dbReference>
<dbReference type="Proteomes" id="UP000019116">
    <property type="component" value="Chromosome 4D"/>
</dbReference>
<feature type="domain" description="F-box" evidence="1">
    <location>
        <begin position="15"/>
        <end position="61"/>
    </location>
</feature>
<accession>A0A3B6JF10</accession>
<reference evidence="2" key="2">
    <citation type="submission" date="2018-10" db="UniProtKB">
        <authorList>
            <consortium name="EnsemblPlants"/>
        </authorList>
    </citation>
    <scope>IDENTIFICATION</scope>
</reference>
<dbReference type="EnsemblPlants" id="TraesCS4D02G022900.1">
    <property type="protein sequence ID" value="TraesCS4D02G022900.1"/>
    <property type="gene ID" value="TraesCS4D02G022900"/>
</dbReference>
<dbReference type="STRING" id="4565.A0A3B6JF10"/>
<evidence type="ECO:0000313" key="2">
    <source>
        <dbReference type="EnsemblPlants" id="TraesCS4D02G022900.1"/>
    </source>
</evidence>
<organism evidence="2">
    <name type="scientific">Triticum aestivum</name>
    <name type="common">Wheat</name>
    <dbReference type="NCBI Taxonomy" id="4565"/>
    <lineage>
        <taxon>Eukaryota</taxon>
        <taxon>Viridiplantae</taxon>
        <taxon>Streptophyta</taxon>
        <taxon>Embryophyta</taxon>
        <taxon>Tracheophyta</taxon>
        <taxon>Spermatophyta</taxon>
        <taxon>Magnoliopsida</taxon>
        <taxon>Liliopsida</taxon>
        <taxon>Poales</taxon>
        <taxon>Poaceae</taxon>
        <taxon>BOP clade</taxon>
        <taxon>Pooideae</taxon>
        <taxon>Triticodae</taxon>
        <taxon>Triticeae</taxon>
        <taxon>Triticinae</taxon>
        <taxon>Triticum</taxon>
    </lineage>
</organism>
<dbReference type="SMART" id="SM00256">
    <property type="entry name" value="FBOX"/>
    <property type="match status" value="1"/>
</dbReference>
<reference evidence="2" key="1">
    <citation type="submission" date="2018-08" db="EMBL/GenBank/DDBJ databases">
        <authorList>
            <person name="Rossello M."/>
        </authorList>
    </citation>
    <scope>NUCLEOTIDE SEQUENCE [LARGE SCALE GENOMIC DNA]</scope>
    <source>
        <strain evidence="2">cv. Chinese Spring</strain>
    </source>
</reference>
<evidence type="ECO:0000259" key="1">
    <source>
        <dbReference type="PROSITE" id="PS50181"/>
    </source>
</evidence>
<dbReference type="PANTHER" id="PTHR34591">
    <property type="entry name" value="OS03G0653100 PROTEIN-RELATED"/>
    <property type="match status" value="1"/>
</dbReference>
<dbReference type="InterPro" id="IPR001810">
    <property type="entry name" value="F-box_dom"/>
</dbReference>
<evidence type="ECO:0000313" key="3">
    <source>
        <dbReference type="Proteomes" id="UP000019116"/>
    </source>
</evidence>
<name>A0A3B6JF10_WHEAT</name>
<dbReference type="InterPro" id="IPR036047">
    <property type="entry name" value="F-box-like_dom_sf"/>
</dbReference>
<sequence>MEAGDHRDQSIAGVAAHAQLLPDDILACVLRRLEPRSLAASRCACKGWRAVVDGRRLLRTDLLPLSLYGIFFMEIDVLCGDPPKLFANPLTSRRINANLDYTDREEGSRIIENHCNGLLLLWGNMVVNPATRQWVRLPPPPPRCTESGMEGFYDDVCLAFDPTVSPDYEVYMVPSVPCELDPTATIFTEESEWPPSSCAIRVFSSRTWRWEERSFLRRGEAAGTIADMQQYTEFQRRYTVYWKGALYVHCQNDSIMRITLSDGAYQVIKSPAGGKMNGSAHLYLGKSNKGVYCALIYHNLQHQFQVWLLDESCGRMGWELKNDIKFAPVMAKISLVKYKDGFPNKKKHKDQNLRPWIFLRGNCFDEDVKQALTEDNAEWDYSKGFILETQDLKVNSDHMHFEEVYFLGFHPYKEIVFLWMSRDTAVAYDFSSSKVQCLGKLHAHWIGKSFPYTPCWIGELSEK</sequence>
<dbReference type="PANTHER" id="PTHR34591:SF62">
    <property type="entry name" value="F-BOX DOMAIN-CONTAINING PROTEIN"/>
    <property type="match status" value="1"/>
</dbReference>
<dbReference type="AlphaFoldDB" id="A0A3B6JF10"/>
<protein>
    <recommendedName>
        <fullName evidence="1">F-box domain-containing protein</fullName>
    </recommendedName>
</protein>
<dbReference type="Gene3D" id="1.20.1280.50">
    <property type="match status" value="1"/>
</dbReference>
<dbReference type="Gramene" id="TraesPARA_EIv1.0_1412190.1">
    <property type="protein sequence ID" value="TraesPARA_EIv1.0_1412190.1.CDS"/>
    <property type="gene ID" value="TraesPARA_EIv1.0_1412190"/>
</dbReference>
<dbReference type="Gramene" id="TraesJUL4D03G02438050.1">
    <property type="protein sequence ID" value="TraesJUL4D03G02438050.1"/>
    <property type="gene ID" value="TraesJUL4D03G02438050"/>
</dbReference>